<feature type="region of interest" description="Disordered" evidence="9">
    <location>
        <begin position="1"/>
        <end position="41"/>
    </location>
</feature>
<feature type="transmembrane region" description="Helical" evidence="10">
    <location>
        <begin position="692"/>
        <end position="714"/>
    </location>
</feature>
<evidence type="ECO:0000313" key="12">
    <source>
        <dbReference type="Proteomes" id="UP000886523"/>
    </source>
</evidence>
<evidence type="ECO:0000256" key="7">
    <source>
        <dbReference type="ARBA" id="ARBA00022989"/>
    </source>
</evidence>
<dbReference type="Proteomes" id="UP000886523">
    <property type="component" value="Unassembled WGS sequence"/>
</dbReference>
<keyword evidence="6" id="KW-0653">Protein transport</keyword>
<feature type="transmembrane region" description="Helical" evidence="10">
    <location>
        <begin position="735"/>
        <end position="759"/>
    </location>
</feature>
<feature type="transmembrane region" description="Helical" evidence="10">
    <location>
        <begin position="628"/>
        <end position="647"/>
    </location>
</feature>
<proteinExistence type="inferred from homology"/>
<dbReference type="Pfam" id="PF03169">
    <property type="entry name" value="OPT"/>
    <property type="match status" value="1"/>
</dbReference>
<comment type="similarity">
    <text evidence="2">Belongs to the oligopeptide OPT transporter family.</text>
</comment>
<feature type="transmembrane region" description="Helical" evidence="10">
    <location>
        <begin position="92"/>
        <end position="112"/>
    </location>
</feature>
<dbReference type="NCBIfam" id="TIGR00727">
    <property type="entry name" value="ISP4_OPT"/>
    <property type="match status" value="1"/>
</dbReference>
<name>A0A9P6DXD8_9AGAM</name>
<evidence type="ECO:0000313" key="11">
    <source>
        <dbReference type="EMBL" id="KAF9513790.1"/>
    </source>
</evidence>
<dbReference type="OrthoDB" id="9986677at2759"/>
<evidence type="ECO:0000256" key="8">
    <source>
        <dbReference type="ARBA" id="ARBA00023136"/>
    </source>
</evidence>
<evidence type="ECO:0000256" key="2">
    <source>
        <dbReference type="ARBA" id="ARBA00008807"/>
    </source>
</evidence>
<feature type="transmembrane region" description="Helical" evidence="10">
    <location>
        <begin position="336"/>
        <end position="355"/>
    </location>
</feature>
<dbReference type="GO" id="GO:0015031">
    <property type="term" value="P:protein transport"/>
    <property type="evidence" value="ECO:0007669"/>
    <property type="project" value="UniProtKB-KW"/>
</dbReference>
<feature type="transmembrane region" description="Helical" evidence="10">
    <location>
        <begin position="586"/>
        <end position="608"/>
    </location>
</feature>
<evidence type="ECO:0000256" key="4">
    <source>
        <dbReference type="ARBA" id="ARBA00022692"/>
    </source>
</evidence>
<feature type="transmembrane region" description="Helical" evidence="10">
    <location>
        <begin position="483"/>
        <end position="503"/>
    </location>
</feature>
<protein>
    <recommendedName>
        <fullName evidence="13">OPT oligopeptide transporter</fullName>
    </recommendedName>
</protein>
<comment type="caution">
    <text evidence="11">The sequence shown here is derived from an EMBL/GenBank/DDBJ whole genome shotgun (WGS) entry which is preliminary data.</text>
</comment>
<dbReference type="InterPro" id="IPR004648">
    <property type="entry name" value="Oligpept_transpt"/>
</dbReference>
<feature type="transmembrane region" description="Helical" evidence="10">
    <location>
        <begin position="302"/>
        <end position="324"/>
    </location>
</feature>
<keyword evidence="8 10" id="KW-0472">Membrane</keyword>
<feature type="transmembrane region" description="Helical" evidence="10">
    <location>
        <begin position="198"/>
        <end position="216"/>
    </location>
</feature>
<reference evidence="11" key="1">
    <citation type="journal article" date="2020" name="Nat. Commun.">
        <title>Large-scale genome sequencing of mycorrhizal fungi provides insights into the early evolution of symbiotic traits.</title>
        <authorList>
            <person name="Miyauchi S."/>
            <person name="Kiss E."/>
            <person name="Kuo A."/>
            <person name="Drula E."/>
            <person name="Kohler A."/>
            <person name="Sanchez-Garcia M."/>
            <person name="Morin E."/>
            <person name="Andreopoulos B."/>
            <person name="Barry K.W."/>
            <person name="Bonito G."/>
            <person name="Buee M."/>
            <person name="Carver A."/>
            <person name="Chen C."/>
            <person name="Cichocki N."/>
            <person name="Clum A."/>
            <person name="Culley D."/>
            <person name="Crous P.W."/>
            <person name="Fauchery L."/>
            <person name="Girlanda M."/>
            <person name="Hayes R.D."/>
            <person name="Keri Z."/>
            <person name="LaButti K."/>
            <person name="Lipzen A."/>
            <person name="Lombard V."/>
            <person name="Magnuson J."/>
            <person name="Maillard F."/>
            <person name="Murat C."/>
            <person name="Nolan M."/>
            <person name="Ohm R.A."/>
            <person name="Pangilinan J."/>
            <person name="Pereira M.F."/>
            <person name="Perotto S."/>
            <person name="Peter M."/>
            <person name="Pfister S."/>
            <person name="Riley R."/>
            <person name="Sitrit Y."/>
            <person name="Stielow J.B."/>
            <person name="Szollosi G."/>
            <person name="Zifcakova L."/>
            <person name="Stursova M."/>
            <person name="Spatafora J.W."/>
            <person name="Tedersoo L."/>
            <person name="Vaario L.M."/>
            <person name="Yamada A."/>
            <person name="Yan M."/>
            <person name="Wang P."/>
            <person name="Xu J."/>
            <person name="Bruns T."/>
            <person name="Baldrian P."/>
            <person name="Vilgalys R."/>
            <person name="Dunand C."/>
            <person name="Henrissat B."/>
            <person name="Grigoriev I.V."/>
            <person name="Hibbett D."/>
            <person name="Nagy L.G."/>
            <person name="Martin F.M."/>
        </authorList>
    </citation>
    <scope>NUCLEOTIDE SEQUENCE</scope>
    <source>
        <strain evidence="11">UP504</strain>
    </source>
</reference>
<keyword evidence="4 10" id="KW-0812">Transmembrane</keyword>
<evidence type="ECO:0000256" key="10">
    <source>
        <dbReference type="SAM" id="Phobius"/>
    </source>
</evidence>
<keyword evidence="5" id="KW-0571">Peptide transport</keyword>
<organism evidence="11 12">
    <name type="scientific">Hydnum rufescens UP504</name>
    <dbReference type="NCBI Taxonomy" id="1448309"/>
    <lineage>
        <taxon>Eukaryota</taxon>
        <taxon>Fungi</taxon>
        <taxon>Dikarya</taxon>
        <taxon>Basidiomycota</taxon>
        <taxon>Agaricomycotina</taxon>
        <taxon>Agaricomycetes</taxon>
        <taxon>Cantharellales</taxon>
        <taxon>Hydnaceae</taxon>
        <taxon>Hydnum</taxon>
    </lineage>
</organism>
<feature type="transmembrane region" description="Helical" evidence="10">
    <location>
        <begin position="509"/>
        <end position="529"/>
    </location>
</feature>
<dbReference type="InterPro" id="IPR004813">
    <property type="entry name" value="OPT"/>
</dbReference>
<dbReference type="NCBIfam" id="TIGR00728">
    <property type="entry name" value="OPT_sfam"/>
    <property type="match status" value="1"/>
</dbReference>
<keyword evidence="7 10" id="KW-1133">Transmembrane helix</keyword>
<feature type="transmembrane region" description="Helical" evidence="10">
    <location>
        <begin position="402"/>
        <end position="430"/>
    </location>
</feature>
<accession>A0A9P6DXD8</accession>
<sequence length="808" mass="91463">MDDISVSEIYPPPSLHLNDPNWDRPGLLHSTGTGTESVGAGSVEKGDNISISAASTKSYQYDLTTLEDDSAYPEVRASVSNLDDPTIPTNTFRMWTLGLLFTVLIAALNQFFSMRYPSVTITALLAQVLSLPCGRFLEMVLPTRVFRLFGWEFSFNPGPFNIKEHALITVMANVVFGGAYATEIIAAQRVFYNQNWGFGYQILLVLSTQLFGFSFGGLLRRFLVWPASMIWPSTLVNAALFNTMHSSYGTSYDGRISRERFFAYFFIGSFLWYWVPGYLFTALSTFSFICWAAPKNVVLNQLFGYTSGLGMNVLTFDWSMIAYVGSPLVTPWWAELNVFASLTVVYWILCPLLYYNNVFFATYLPMSQIKAFDRFGLQYNASRIISSKGRFDDVMYQQYSPLYIPMTFALCYGLSFGTLTATLVHTWLWYRADIMRQFRSSLKEEPDVHSRLVHMHSYSSFPCIHILTIPSRLMLAYPEVPQWFYAAIGLVSFTLGIVSIKAWDTQLPIWAYVVAIIIALLYSVPIGMIQAITNVQVGLNVFTELIVGYFLPGRPVATMIFKTQALSFTSDLKLGHYMKIPPRMMFTVQVVATVIASFVVVGIQMVMFDHVPDICEAGQRDKFTCPNIRVFGIASLIFGARVGFFFLNGWPQRTFSYGAVYFFLIGALVPIPFYILAQRYPDSWYKYFNAPVFFTGTALMPPATGVNYSSWTMVSIRLQYWIRRRHFRWWSSYNYTLSAALDCGVALGTVVIFVSLSLAHGGIELNWIGNTIGNNTADVLRTPLRILADGEWFGLKTVRPLFLAYFDI</sequence>
<evidence type="ECO:0000256" key="6">
    <source>
        <dbReference type="ARBA" id="ARBA00022927"/>
    </source>
</evidence>
<dbReference type="AlphaFoldDB" id="A0A9P6DXD8"/>
<comment type="subcellular location">
    <subcellularLocation>
        <location evidence="1">Membrane</location>
        <topology evidence="1">Multi-pass membrane protein</topology>
    </subcellularLocation>
</comment>
<keyword evidence="3" id="KW-0813">Transport</keyword>
<feature type="transmembrane region" description="Helical" evidence="10">
    <location>
        <begin position="659"/>
        <end position="677"/>
    </location>
</feature>
<evidence type="ECO:0000256" key="5">
    <source>
        <dbReference type="ARBA" id="ARBA00022856"/>
    </source>
</evidence>
<evidence type="ECO:0008006" key="13">
    <source>
        <dbReference type="Google" id="ProtNLM"/>
    </source>
</evidence>
<feature type="transmembrane region" description="Helical" evidence="10">
    <location>
        <begin position="261"/>
        <end position="282"/>
    </location>
</feature>
<feature type="transmembrane region" description="Helical" evidence="10">
    <location>
        <begin position="222"/>
        <end position="241"/>
    </location>
</feature>
<feature type="transmembrane region" description="Helical" evidence="10">
    <location>
        <begin position="166"/>
        <end position="186"/>
    </location>
</feature>
<dbReference type="GO" id="GO:0016020">
    <property type="term" value="C:membrane"/>
    <property type="evidence" value="ECO:0007669"/>
    <property type="project" value="UniProtKB-SubCell"/>
</dbReference>
<evidence type="ECO:0000256" key="1">
    <source>
        <dbReference type="ARBA" id="ARBA00004141"/>
    </source>
</evidence>
<gene>
    <name evidence="11" type="ORF">BS47DRAFT_1372438</name>
</gene>
<dbReference type="EMBL" id="MU128968">
    <property type="protein sequence ID" value="KAF9513790.1"/>
    <property type="molecule type" value="Genomic_DNA"/>
</dbReference>
<keyword evidence="12" id="KW-1185">Reference proteome</keyword>
<dbReference type="PANTHER" id="PTHR22601">
    <property type="entry name" value="ISP4 LIKE PROTEIN"/>
    <property type="match status" value="1"/>
</dbReference>
<evidence type="ECO:0000256" key="3">
    <source>
        <dbReference type="ARBA" id="ARBA00022448"/>
    </source>
</evidence>
<dbReference type="GO" id="GO:0035673">
    <property type="term" value="F:oligopeptide transmembrane transporter activity"/>
    <property type="evidence" value="ECO:0007669"/>
    <property type="project" value="InterPro"/>
</dbReference>
<evidence type="ECO:0000256" key="9">
    <source>
        <dbReference type="SAM" id="MobiDB-lite"/>
    </source>
</evidence>